<reference evidence="3" key="1">
    <citation type="journal article" date="2020" name="mSystems">
        <title>Genome- and Community-Level Interaction Insights into Carbon Utilization and Element Cycling Functions of Hydrothermarchaeota in Hydrothermal Sediment.</title>
        <authorList>
            <person name="Zhou Z."/>
            <person name="Liu Y."/>
            <person name="Xu W."/>
            <person name="Pan J."/>
            <person name="Luo Z.H."/>
            <person name="Li M."/>
        </authorList>
    </citation>
    <scope>NUCLEOTIDE SEQUENCE [LARGE SCALE GENOMIC DNA]</scope>
    <source>
        <strain evidence="3">SpSt-222</strain>
    </source>
</reference>
<organism evidence="3">
    <name type="scientific">Thermomicrobium roseum</name>
    <dbReference type="NCBI Taxonomy" id="500"/>
    <lineage>
        <taxon>Bacteria</taxon>
        <taxon>Pseudomonadati</taxon>
        <taxon>Thermomicrobiota</taxon>
        <taxon>Thermomicrobia</taxon>
        <taxon>Thermomicrobiales</taxon>
        <taxon>Thermomicrobiaceae</taxon>
        <taxon>Thermomicrobium</taxon>
    </lineage>
</organism>
<name>A0A7C1JL36_THERO</name>
<gene>
    <name evidence="3" type="ORF">ENP47_09755</name>
</gene>
<accession>A0A7C1JL36</accession>
<dbReference type="InterPro" id="IPR009061">
    <property type="entry name" value="DNA-bd_dom_put_sf"/>
</dbReference>
<dbReference type="CDD" id="cd04762">
    <property type="entry name" value="HTH_MerR-trunc"/>
    <property type="match status" value="1"/>
</dbReference>
<feature type="domain" description="HTH merR-type" evidence="2">
    <location>
        <begin position="21"/>
        <end position="68"/>
    </location>
</feature>
<dbReference type="Pfam" id="PF12728">
    <property type="entry name" value="HTH_17"/>
    <property type="match status" value="1"/>
</dbReference>
<dbReference type="PANTHER" id="PTHR30204">
    <property type="entry name" value="REDOX-CYCLING DRUG-SENSING TRANSCRIPTIONAL ACTIVATOR SOXR"/>
    <property type="match status" value="1"/>
</dbReference>
<protein>
    <submittedName>
        <fullName evidence="3">Helix-turn-helix domain-containing protein</fullName>
    </submittedName>
</protein>
<keyword evidence="1" id="KW-0238">DNA-binding</keyword>
<dbReference type="EMBL" id="DSJL01000011">
    <property type="protein sequence ID" value="HEF65866.1"/>
    <property type="molecule type" value="Genomic_DNA"/>
</dbReference>
<dbReference type="Gene3D" id="1.10.1660.10">
    <property type="match status" value="1"/>
</dbReference>
<dbReference type="GO" id="GO:0003700">
    <property type="term" value="F:DNA-binding transcription factor activity"/>
    <property type="evidence" value="ECO:0007669"/>
    <property type="project" value="InterPro"/>
</dbReference>
<dbReference type="PROSITE" id="PS50937">
    <property type="entry name" value="HTH_MERR_2"/>
    <property type="match status" value="1"/>
</dbReference>
<dbReference type="NCBIfam" id="TIGR01764">
    <property type="entry name" value="excise"/>
    <property type="match status" value="1"/>
</dbReference>
<comment type="caution">
    <text evidence="3">The sequence shown here is derived from an EMBL/GenBank/DDBJ whole genome shotgun (WGS) entry which is preliminary data.</text>
</comment>
<sequence>MLTQSTQTRNGPQSDPRTERWLSIDEAARLLGVGQSTLRRWSDAGLVPVYRTAGGHRRYREADLLAVLKSEARPRRRLSRKALTDLSYTLYHSQLLSQVTTRPWYARYRPEHLAELRTLGRQLLDLTFRIVNRAVDRESLVRAGRAIGQRYGEVSAAAGLSPAEAVEAFLAFRVPTYVAIAQFAEREEIPTRRVLRVLSELTMVLDEVLLATVQALSSSAVSSEKISQTGLQEQ</sequence>
<evidence type="ECO:0000313" key="3">
    <source>
        <dbReference type="EMBL" id="HEF65866.1"/>
    </source>
</evidence>
<dbReference type="InterPro" id="IPR010093">
    <property type="entry name" value="SinI_DNA-bd"/>
</dbReference>
<proteinExistence type="predicted"/>
<evidence type="ECO:0000259" key="2">
    <source>
        <dbReference type="PROSITE" id="PS50937"/>
    </source>
</evidence>
<dbReference type="AlphaFoldDB" id="A0A7C1JL36"/>
<dbReference type="InterPro" id="IPR000551">
    <property type="entry name" value="MerR-type_HTH_dom"/>
</dbReference>
<dbReference type="PANTHER" id="PTHR30204:SF58">
    <property type="entry name" value="HTH-TYPE TRANSCRIPTIONAL REGULATOR YFMP"/>
    <property type="match status" value="1"/>
</dbReference>
<evidence type="ECO:0000256" key="1">
    <source>
        <dbReference type="ARBA" id="ARBA00023125"/>
    </source>
</evidence>
<dbReference type="InterPro" id="IPR041657">
    <property type="entry name" value="HTH_17"/>
</dbReference>
<dbReference type="SUPFAM" id="SSF46955">
    <property type="entry name" value="Putative DNA-binding domain"/>
    <property type="match status" value="1"/>
</dbReference>
<dbReference type="GO" id="GO:0003677">
    <property type="term" value="F:DNA binding"/>
    <property type="evidence" value="ECO:0007669"/>
    <property type="project" value="UniProtKB-KW"/>
</dbReference>
<dbReference type="InterPro" id="IPR047057">
    <property type="entry name" value="MerR_fam"/>
</dbReference>